<evidence type="ECO:0000313" key="1">
    <source>
        <dbReference type="EMBL" id="KKN44279.1"/>
    </source>
</evidence>
<dbReference type="AlphaFoldDB" id="A0A0F9QPE7"/>
<accession>A0A0F9QPE7</accession>
<reference evidence="1" key="1">
    <citation type="journal article" date="2015" name="Nature">
        <title>Complex archaea that bridge the gap between prokaryotes and eukaryotes.</title>
        <authorList>
            <person name="Spang A."/>
            <person name="Saw J.H."/>
            <person name="Jorgensen S.L."/>
            <person name="Zaremba-Niedzwiedzka K."/>
            <person name="Martijn J."/>
            <person name="Lind A.E."/>
            <person name="van Eijk R."/>
            <person name="Schleper C."/>
            <person name="Guy L."/>
            <person name="Ettema T.J."/>
        </authorList>
    </citation>
    <scope>NUCLEOTIDE SEQUENCE</scope>
</reference>
<name>A0A0F9QPE7_9ZZZZ</name>
<gene>
    <name evidence="1" type="ORF">LCGC14_0694840</name>
</gene>
<protein>
    <submittedName>
        <fullName evidence="1">Uncharacterized protein</fullName>
    </submittedName>
</protein>
<dbReference type="EMBL" id="LAZR01001459">
    <property type="protein sequence ID" value="KKN44279.1"/>
    <property type="molecule type" value="Genomic_DNA"/>
</dbReference>
<sequence length="91" mass="11224">MGIIDLKIYTYEKFCKRLDYYAVQEFVDRCGKLSFKPKFIITWEVSEKETSKKINEWCNEEQFIGNINKYWLCQIEFEREEDVVAFKLRWM</sequence>
<proteinExistence type="predicted"/>
<organism evidence="1">
    <name type="scientific">marine sediment metagenome</name>
    <dbReference type="NCBI Taxonomy" id="412755"/>
    <lineage>
        <taxon>unclassified sequences</taxon>
        <taxon>metagenomes</taxon>
        <taxon>ecological metagenomes</taxon>
    </lineage>
</organism>
<comment type="caution">
    <text evidence="1">The sequence shown here is derived from an EMBL/GenBank/DDBJ whole genome shotgun (WGS) entry which is preliminary data.</text>
</comment>